<name>A0A7T8QUE8_CALRO</name>
<accession>A0A7T8QUE8</accession>
<dbReference type="EMBL" id="CP045894">
    <property type="protein sequence ID" value="QQP55459.1"/>
    <property type="molecule type" value="Genomic_DNA"/>
</dbReference>
<gene>
    <name evidence="1" type="ORF">FKW44_008648</name>
</gene>
<organism evidence="1 2">
    <name type="scientific">Caligus rogercresseyi</name>
    <name type="common">Sea louse</name>
    <dbReference type="NCBI Taxonomy" id="217165"/>
    <lineage>
        <taxon>Eukaryota</taxon>
        <taxon>Metazoa</taxon>
        <taxon>Ecdysozoa</taxon>
        <taxon>Arthropoda</taxon>
        <taxon>Crustacea</taxon>
        <taxon>Multicrustacea</taxon>
        <taxon>Hexanauplia</taxon>
        <taxon>Copepoda</taxon>
        <taxon>Siphonostomatoida</taxon>
        <taxon>Caligidae</taxon>
        <taxon>Caligus</taxon>
    </lineage>
</organism>
<reference evidence="2" key="1">
    <citation type="submission" date="2021-01" db="EMBL/GenBank/DDBJ databases">
        <title>Caligus Genome Assembly.</title>
        <authorList>
            <person name="Gallardo-Escarate C."/>
        </authorList>
    </citation>
    <scope>NUCLEOTIDE SEQUENCE [LARGE SCALE GENOMIC DNA]</scope>
</reference>
<dbReference type="AlphaFoldDB" id="A0A7T8QUE8"/>
<evidence type="ECO:0000313" key="1">
    <source>
        <dbReference type="EMBL" id="QQP55459.1"/>
    </source>
</evidence>
<dbReference type="Proteomes" id="UP000595437">
    <property type="component" value="Chromosome 5"/>
</dbReference>
<keyword evidence="2" id="KW-1185">Reference proteome</keyword>
<feature type="non-terminal residue" evidence="1">
    <location>
        <position position="1"/>
    </location>
</feature>
<proteinExistence type="predicted"/>
<protein>
    <submittedName>
        <fullName evidence="1">Uncharacterized protein</fullName>
    </submittedName>
</protein>
<evidence type="ECO:0000313" key="2">
    <source>
        <dbReference type="Proteomes" id="UP000595437"/>
    </source>
</evidence>
<sequence length="57" mass="6919">DNYWCFCTVRWVRHKNPVIDIIKWMEMGRRPGPFCSVKFNQIQDCYQVHAKKALTIF</sequence>
<feature type="non-terminal residue" evidence="1">
    <location>
        <position position="57"/>
    </location>
</feature>